<feature type="transmembrane region" description="Helical" evidence="1">
    <location>
        <begin position="284"/>
        <end position="302"/>
    </location>
</feature>
<evidence type="ECO:0000256" key="1">
    <source>
        <dbReference type="SAM" id="Phobius"/>
    </source>
</evidence>
<feature type="transmembrane region" description="Helical" evidence="1">
    <location>
        <begin position="106"/>
        <end position="127"/>
    </location>
</feature>
<dbReference type="EMBL" id="CACVAP010000015">
    <property type="protein sequence ID" value="CAA6799181.1"/>
    <property type="molecule type" value="Genomic_DNA"/>
</dbReference>
<keyword evidence="1" id="KW-1133">Transmembrane helix</keyword>
<feature type="transmembrane region" description="Helical" evidence="1">
    <location>
        <begin position="21"/>
        <end position="40"/>
    </location>
</feature>
<dbReference type="Pfam" id="PF13687">
    <property type="entry name" value="DUF4153"/>
    <property type="match status" value="1"/>
</dbReference>
<feature type="transmembrane region" description="Helical" evidence="1">
    <location>
        <begin position="252"/>
        <end position="272"/>
    </location>
</feature>
<keyword evidence="1" id="KW-0472">Membrane</keyword>
<feature type="transmembrane region" description="Helical" evidence="1">
    <location>
        <begin position="314"/>
        <end position="333"/>
    </location>
</feature>
<proteinExistence type="predicted"/>
<evidence type="ECO:0008006" key="3">
    <source>
        <dbReference type="Google" id="ProtNLM"/>
    </source>
</evidence>
<evidence type="ECO:0000313" key="2">
    <source>
        <dbReference type="EMBL" id="CAA6799181.1"/>
    </source>
</evidence>
<feature type="transmembrane region" description="Helical" evidence="1">
    <location>
        <begin position="340"/>
        <end position="359"/>
    </location>
</feature>
<accession>A0A6S6RZD0</accession>
<dbReference type="AlphaFoldDB" id="A0A6S6RZD0"/>
<protein>
    <recommendedName>
        <fullName evidence="3">DUF4153 domain-containing protein</fullName>
    </recommendedName>
</protein>
<dbReference type="InterPro" id="IPR025291">
    <property type="entry name" value="DUF4153"/>
</dbReference>
<feature type="transmembrane region" description="Helical" evidence="1">
    <location>
        <begin position="179"/>
        <end position="197"/>
    </location>
</feature>
<feature type="transmembrane region" description="Helical" evidence="1">
    <location>
        <begin position="52"/>
        <end position="70"/>
    </location>
</feature>
<gene>
    <name evidence="2" type="ORF">HELGO_WM11259</name>
</gene>
<reference evidence="2" key="1">
    <citation type="submission" date="2020-01" db="EMBL/GenBank/DDBJ databases">
        <authorList>
            <person name="Meier V. D."/>
            <person name="Meier V D."/>
        </authorList>
    </citation>
    <scope>NUCLEOTIDE SEQUENCE</scope>
    <source>
        <strain evidence="2">HLG_WM_MAG_06</strain>
    </source>
</reference>
<feature type="transmembrane region" description="Helical" evidence="1">
    <location>
        <begin position="218"/>
        <end position="240"/>
    </location>
</feature>
<sequence>MSSIYEKIDNRLETFLSTLKRFPLASFSAFLITIIMLVLVDYHDYRNPNAIMASKIAFVATLGVLLFPAFQLIGRSIVFPIAAFILLGIYYYILPQDLHNTDLIISIRHVLLGTALFCMILWAPFIFRKSDNDTFWQYAQSVIFGLLTAIFFSIIVHGGLAAALYAIEKLFHINVQSIRYEQLAIIVFGIFGVNFFLSQIPKYPLFLEVRPYSKFKRLFSKNILAPIAIVYFVILFTYTAKILINMTWPTGTLSWIIVAFSFVAIVSFLFLTPYLKKSTLTQRLIWLAIFLQTIMLGMALWMRVEEYGITYNRYLLALFGLWLALMSLYFMLFGKAQQKWLFFFASLFILFSQFGPYSAHTITKQSQTARLIKLIETADPRSEELDMKHKYEISDGLEYIEKHYSLDTFENIIPDILKKYKKMKTEDNMKANPYLHYNFSYFATKELGFKFINKWDWKSFQSNKGLPLEEDHHFYTERKVNSIDIKGYERLINYDYNQHMRKHPPFRDEQTEANDLNLSISFKQNKLTLKQDEQNMKTYDLTDYVKMLIKSKKSLTNIDQSTLTYENVDNNHTNIKILFQRLILSPEGNITDFSSQILLKP</sequence>
<organism evidence="2">
    <name type="scientific">uncultured Sulfurovum sp</name>
    <dbReference type="NCBI Taxonomy" id="269237"/>
    <lineage>
        <taxon>Bacteria</taxon>
        <taxon>Pseudomonadati</taxon>
        <taxon>Campylobacterota</taxon>
        <taxon>Epsilonproteobacteria</taxon>
        <taxon>Campylobacterales</taxon>
        <taxon>Sulfurovaceae</taxon>
        <taxon>Sulfurovum</taxon>
        <taxon>environmental samples</taxon>
    </lineage>
</organism>
<feature type="transmembrane region" description="Helical" evidence="1">
    <location>
        <begin position="139"/>
        <end position="167"/>
    </location>
</feature>
<feature type="transmembrane region" description="Helical" evidence="1">
    <location>
        <begin position="77"/>
        <end position="94"/>
    </location>
</feature>
<name>A0A6S6RZD0_9BACT</name>
<keyword evidence="1" id="KW-0812">Transmembrane</keyword>